<sequence>CYLYLVRYELYAFNDRTRETLSLLSSSSSSRSAAALRDAREIDEQGAEATAAGARAKEKATLAHTQSLHSHGGVKTVCCAPSFPFPPRRRRTYPASVRHYTTVIISSASYL</sequence>
<gene>
    <name evidence="1" type="ORF">FWK35_00005540</name>
</gene>
<feature type="non-terminal residue" evidence="1">
    <location>
        <position position="1"/>
    </location>
</feature>
<dbReference type="AlphaFoldDB" id="A0A6G0Z7Q6"/>
<proteinExistence type="predicted"/>
<dbReference type="EMBL" id="VUJU01001119">
    <property type="protein sequence ID" value="KAF0766723.1"/>
    <property type="molecule type" value="Genomic_DNA"/>
</dbReference>
<protein>
    <submittedName>
        <fullName evidence="1">Uncharacterized protein</fullName>
    </submittedName>
</protein>
<reference evidence="1 2" key="1">
    <citation type="submission" date="2019-08" db="EMBL/GenBank/DDBJ databases">
        <title>Whole genome of Aphis craccivora.</title>
        <authorList>
            <person name="Voronova N.V."/>
            <person name="Shulinski R.S."/>
            <person name="Bandarenka Y.V."/>
            <person name="Zhorov D.G."/>
            <person name="Warner D."/>
        </authorList>
    </citation>
    <scope>NUCLEOTIDE SEQUENCE [LARGE SCALE GENOMIC DNA]</scope>
    <source>
        <strain evidence="1">180601</strain>
        <tissue evidence="1">Whole Body</tissue>
    </source>
</reference>
<dbReference type="Proteomes" id="UP000478052">
    <property type="component" value="Unassembled WGS sequence"/>
</dbReference>
<keyword evidence="2" id="KW-1185">Reference proteome</keyword>
<name>A0A6G0Z7Q6_APHCR</name>
<evidence type="ECO:0000313" key="1">
    <source>
        <dbReference type="EMBL" id="KAF0766723.1"/>
    </source>
</evidence>
<evidence type="ECO:0000313" key="2">
    <source>
        <dbReference type="Proteomes" id="UP000478052"/>
    </source>
</evidence>
<organism evidence="1 2">
    <name type="scientific">Aphis craccivora</name>
    <name type="common">Cowpea aphid</name>
    <dbReference type="NCBI Taxonomy" id="307492"/>
    <lineage>
        <taxon>Eukaryota</taxon>
        <taxon>Metazoa</taxon>
        <taxon>Ecdysozoa</taxon>
        <taxon>Arthropoda</taxon>
        <taxon>Hexapoda</taxon>
        <taxon>Insecta</taxon>
        <taxon>Pterygota</taxon>
        <taxon>Neoptera</taxon>
        <taxon>Paraneoptera</taxon>
        <taxon>Hemiptera</taxon>
        <taxon>Sternorrhyncha</taxon>
        <taxon>Aphidomorpha</taxon>
        <taxon>Aphidoidea</taxon>
        <taxon>Aphididae</taxon>
        <taxon>Aphidini</taxon>
        <taxon>Aphis</taxon>
        <taxon>Aphis</taxon>
    </lineage>
</organism>
<comment type="caution">
    <text evidence="1">The sequence shown here is derived from an EMBL/GenBank/DDBJ whole genome shotgun (WGS) entry which is preliminary data.</text>
</comment>
<accession>A0A6G0Z7Q6</accession>